<sequence length="98" mass="11349">MLARSFLPHSVFSVSQPTPPGPQVDMLMALIERKRECMRTCPRHGESLKAERGRLPVRSPLAHPAPWPPCYCSRSRDRWDWLTVPYQQIRCCMTTQDV</sequence>
<gene>
    <name evidence="1" type="ORF">SKAU_G00264950</name>
</gene>
<accession>A0A9Q1EZG6</accession>
<organism evidence="1 2">
    <name type="scientific">Synaphobranchus kaupii</name>
    <name type="common">Kaup's arrowtooth eel</name>
    <dbReference type="NCBI Taxonomy" id="118154"/>
    <lineage>
        <taxon>Eukaryota</taxon>
        <taxon>Metazoa</taxon>
        <taxon>Chordata</taxon>
        <taxon>Craniata</taxon>
        <taxon>Vertebrata</taxon>
        <taxon>Euteleostomi</taxon>
        <taxon>Actinopterygii</taxon>
        <taxon>Neopterygii</taxon>
        <taxon>Teleostei</taxon>
        <taxon>Anguilliformes</taxon>
        <taxon>Synaphobranchidae</taxon>
        <taxon>Synaphobranchus</taxon>
    </lineage>
</organism>
<dbReference type="AlphaFoldDB" id="A0A9Q1EZG6"/>
<protein>
    <submittedName>
        <fullName evidence="1">Uncharacterized protein</fullName>
    </submittedName>
</protein>
<reference evidence="1" key="1">
    <citation type="journal article" date="2023" name="Science">
        <title>Genome structures resolve the early diversification of teleost fishes.</title>
        <authorList>
            <person name="Parey E."/>
            <person name="Louis A."/>
            <person name="Montfort J."/>
            <person name="Bouchez O."/>
            <person name="Roques C."/>
            <person name="Iampietro C."/>
            <person name="Lluch J."/>
            <person name="Castinel A."/>
            <person name="Donnadieu C."/>
            <person name="Desvignes T."/>
            <person name="Floi Bucao C."/>
            <person name="Jouanno E."/>
            <person name="Wen M."/>
            <person name="Mejri S."/>
            <person name="Dirks R."/>
            <person name="Jansen H."/>
            <person name="Henkel C."/>
            <person name="Chen W.J."/>
            <person name="Zahm M."/>
            <person name="Cabau C."/>
            <person name="Klopp C."/>
            <person name="Thompson A.W."/>
            <person name="Robinson-Rechavi M."/>
            <person name="Braasch I."/>
            <person name="Lecointre G."/>
            <person name="Bobe J."/>
            <person name="Postlethwait J.H."/>
            <person name="Berthelot C."/>
            <person name="Roest Crollius H."/>
            <person name="Guiguen Y."/>
        </authorList>
    </citation>
    <scope>NUCLEOTIDE SEQUENCE</scope>
    <source>
        <strain evidence="1">WJC10195</strain>
    </source>
</reference>
<evidence type="ECO:0000313" key="1">
    <source>
        <dbReference type="EMBL" id="KAJ8347906.1"/>
    </source>
</evidence>
<dbReference type="Proteomes" id="UP001152622">
    <property type="component" value="Chromosome 10"/>
</dbReference>
<proteinExistence type="predicted"/>
<comment type="caution">
    <text evidence="1">The sequence shown here is derived from an EMBL/GenBank/DDBJ whole genome shotgun (WGS) entry which is preliminary data.</text>
</comment>
<evidence type="ECO:0000313" key="2">
    <source>
        <dbReference type="Proteomes" id="UP001152622"/>
    </source>
</evidence>
<name>A0A9Q1EZG6_SYNKA</name>
<keyword evidence="2" id="KW-1185">Reference proteome</keyword>
<dbReference type="EMBL" id="JAINUF010000010">
    <property type="protein sequence ID" value="KAJ8347906.1"/>
    <property type="molecule type" value="Genomic_DNA"/>
</dbReference>